<dbReference type="InterPro" id="IPR011249">
    <property type="entry name" value="Metalloenz_LuxS/M16"/>
</dbReference>
<evidence type="ECO:0000256" key="1">
    <source>
        <dbReference type="ARBA" id="ARBA00007261"/>
    </source>
</evidence>
<name>A0ABV0DKY0_9PSED</name>
<keyword evidence="2" id="KW-0645">Protease</keyword>
<evidence type="ECO:0000256" key="2">
    <source>
        <dbReference type="ARBA" id="ARBA00022670"/>
    </source>
</evidence>
<evidence type="ECO:0000259" key="6">
    <source>
        <dbReference type="Pfam" id="PF00675"/>
    </source>
</evidence>
<reference evidence="8 9" key="1">
    <citation type="submission" date="2024-05" db="EMBL/GenBank/DDBJ databases">
        <title>Sequence of Lycoming College course isolates.</title>
        <authorList>
            <person name="Reigle C.A."/>
            <person name="Newman J.D."/>
        </authorList>
    </citation>
    <scope>NUCLEOTIDE SEQUENCE [LARGE SCALE GENOMIC DNA]</scope>
    <source>
        <strain evidence="8 9">CAR-09</strain>
    </source>
</reference>
<evidence type="ECO:0000313" key="9">
    <source>
        <dbReference type="Proteomes" id="UP001424532"/>
    </source>
</evidence>
<sequence>MALPPTVSLSSLIPAAKPPLQHFVLGNGLNVYLQEDPRSPLACVQLCYHVGASHDPLGHTNLAHLLEHMLFEGSAKLAPGQFSRVIGRLGGVANASTQDDGTLYEVTLPAARLEVALEILGDTMANASLTADGFERAVKAINDERRLKFDNDPEQQAFEHHKRLAHGSSPYAAPSFGDVVDLHYMKPDTVRTWYRTWYHPNNATLVVVGNVDRARLQGWVERHFGAWGAAALPALPGPGQTASHQARQQAITLPGLRDGLYLSFNVPSLATAESTATAAALMLLPELLANGADSMLYASLVRERQVLTGIEAFYDHLTRGDTLLTLYAYSNPDKGTPQQAIEQIRHILDAVRQTPPSAQTLDALKFRLLTEQLKARDTAHKQAESIAAYALSGLKPEVHDQILQALIALTAEDIQLAAQRFLADERMAVTHMLAPPGAAAEESELPPLTCADLAGPLAAADFSTLQSAASIDTRHLLAPAQSVQAWNTANGSRVAFIARQGSPLFELRLRFNAGACQDGDAPGLAALTLYALDQGIESLDAQGLAARLSGIGASVQRDISHDHARIGLSAHCAAPLREAALELFTAMVARPALEAAAYSGIQARVLRYLQRRESSPAQRIDVEMLSCLFPQHAYGRDYSGTSVSVAGIDVDKVRAFHQRAYTAANLEITLVGDLSLTEARQMLDTLTQALPGNHPALPPPQPAIPLEEAIAVHLEQSGSNCEVTLALPLDVKRSDAEYTAMVVTHELLGAGYESRLVAELRERRNLTYSVDSHLRTYRAATFLYISWDIDPAYLDASVELVKQVIQCFIEHGPSQDELELAVNQLGGGLLRAFSDNNALASQLADLGADTATTDHHAVYLQQLAQLTPSTVQAAARRLLAIERCVCLSIGPRTEQKALPTLAAIDQ</sequence>
<accession>A0ABV0DKY0</accession>
<dbReference type="InterPro" id="IPR050626">
    <property type="entry name" value="Peptidase_M16"/>
</dbReference>
<feature type="domain" description="Peptidase M16 C-terminal" evidence="7">
    <location>
        <begin position="648"/>
        <end position="825"/>
    </location>
</feature>
<keyword evidence="3" id="KW-0378">Hydrolase</keyword>
<evidence type="ECO:0000256" key="3">
    <source>
        <dbReference type="ARBA" id="ARBA00022801"/>
    </source>
</evidence>
<dbReference type="Pfam" id="PF05193">
    <property type="entry name" value="Peptidase_M16_C"/>
    <property type="match status" value="2"/>
</dbReference>
<dbReference type="Gene3D" id="3.30.830.10">
    <property type="entry name" value="Metalloenzyme, LuxS/M16 peptidase-like"/>
    <property type="match status" value="4"/>
</dbReference>
<comment type="similarity">
    <text evidence="1">Belongs to the peptidase M16 family.</text>
</comment>
<dbReference type="EMBL" id="JBDLYL010000019">
    <property type="protein sequence ID" value="MEN8641468.1"/>
    <property type="molecule type" value="Genomic_DNA"/>
</dbReference>
<dbReference type="PANTHER" id="PTHR43690">
    <property type="entry name" value="NARDILYSIN"/>
    <property type="match status" value="1"/>
</dbReference>
<dbReference type="InterPro" id="IPR011765">
    <property type="entry name" value="Pept_M16_N"/>
</dbReference>
<evidence type="ECO:0000256" key="5">
    <source>
        <dbReference type="ARBA" id="ARBA00023049"/>
    </source>
</evidence>
<proteinExistence type="inferred from homology"/>
<evidence type="ECO:0000313" key="8">
    <source>
        <dbReference type="EMBL" id="MEN8641468.1"/>
    </source>
</evidence>
<organism evidence="8 9">
    <name type="scientific">Pseudomonas sichuanensis</name>
    <dbReference type="NCBI Taxonomy" id="2213015"/>
    <lineage>
        <taxon>Bacteria</taxon>
        <taxon>Pseudomonadati</taxon>
        <taxon>Pseudomonadota</taxon>
        <taxon>Gammaproteobacteria</taxon>
        <taxon>Pseudomonadales</taxon>
        <taxon>Pseudomonadaceae</taxon>
        <taxon>Pseudomonas</taxon>
    </lineage>
</organism>
<keyword evidence="4" id="KW-0862">Zinc</keyword>
<dbReference type="SUPFAM" id="SSF63411">
    <property type="entry name" value="LuxS/MPP-like metallohydrolase"/>
    <property type="match status" value="4"/>
</dbReference>
<evidence type="ECO:0000259" key="7">
    <source>
        <dbReference type="Pfam" id="PF05193"/>
    </source>
</evidence>
<dbReference type="Proteomes" id="UP001424532">
    <property type="component" value="Unassembled WGS sequence"/>
</dbReference>
<feature type="domain" description="Peptidase M16 C-terminal" evidence="7">
    <location>
        <begin position="187"/>
        <end position="367"/>
    </location>
</feature>
<gene>
    <name evidence="8" type="ORF">ABFE88_17610</name>
</gene>
<comment type="caution">
    <text evidence="8">The sequence shown here is derived from an EMBL/GenBank/DDBJ whole genome shotgun (WGS) entry which is preliminary data.</text>
</comment>
<dbReference type="Pfam" id="PF00675">
    <property type="entry name" value="Peptidase_M16"/>
    <property type="match status" value="1"/>
</dbReference>
<keyword evidence="5" id="KW-0482">Metalloprotease</keyword>
<feature type="domain" description="Peptidase M16 N-terminal" evidence="6">
    <location>
        <begin position="31"/>
        <end position="162"/>
    </location>
</feature>
<dbReference type="InterPro" id="IPR007863">
    <property type="entry name" value="Peptidase_M16_C"/>
</dbReference>
<evidence type="ECO:0000256" key="4">
    <source>
        <dbReference type="ARBA" id="ARBA00022833"/>
    </source>
</evidence>
<dbReference type="RefSeq" id="WP_347150804.1">
    <property type="nucleotide sequence ID" value="NZ_JBDLYL010000019.1"/>
</dbReference>
<keyword evidence="9" id="KW-1185">Reference proteome</keyword>
<dbReference type="PANTHER" id="PTHR43690:SF17">
    <property type="entry name" value="PROTEIN YHJJ"/>
    <property type="match status" value="1"/>
</dbReference>
<protein>
    <submittedName>
        <fullName evidence="8">Pitrilysin family protein</fullName>
    </submittedName>
</protein>